<reference evidence="1" key="1">
    <citation type="submission" date="2014-09" db="EMBL/GenBank/DDBJ databases">
        <authorList>
            <person name="Magalhaes I.L.F."/>
            <person name="Oliveira U."/>
            <person name="Santos F.R."/>
            <person name="Vidigal T.H.D.A."/>
            <person name="Brescovit A.D."/>
            <person name="Santos A.J."/>
        </authorList>
    </citation>
    <scope>NUCLEOTIDE SEQUENCE</scope>
    <source>
        <tissue evidence="1">Shoot tissue taken approximately 20 cm above the soil surface</tissue>
    </source>
</reference>
<dbReference type="AlphaFoldDB" id="A0A0A9FDR6"/>
<evidence type="ECO:0000313" key="1">
    <source>
        <dbReference type="EMBL" id="JAE09374.1"/>
    </source>
</evidence>
<name>A0A0A9FDR6_ARUDO</name>
<sequence>MLGSNLGTYLDLFMIESFRITSSLGVEWVLINRQSSGCRSAHGLCQPAPGPSGDSFGLVQAFRV</sequence>
<protein>
    <submittedName>
        <fullName evidence="1">Uncharacterized protein</fullName>
    </submittedName>
</protein>
<dbReference type="EMBL" id="GBRH01161050">
    <property type="protein sequence ID" value="JAE36846.1"/>
    <property type="molecule type" value="Transcribed_RNA"/>
</dbReference>
<reference evidence="1" key="2">
    <citation type="journal article" date="2015" name="Data Brief">
        <title>Shoot transcriptome of the giant reed, Arundo donax.</title>
        <authorList>
            <person name="Barrero R.A."/>
            <person name="Guerrero F.D."/>
            <person name="Moolhuijzen P."/>
            <person name="Goolsby J.A."/>
            <person name="Tidwell J."/>
            <person name="Bellgard S.E."/>
            <person name="Bellgard M.I."/>
        </authorList>
    </citation>
    <scope>NUCLEOTIDE SEQUENCE</scope>
    <source>
        <tissue evidence="1">Shoot tissue taken approximately 20 cm above the soil surface</tissue>
    </source>
</reference>
<organism evidence="1">
    <name type="scientific">Arundo donax</name>
    <name type="common">Giant reed</name>
    <name type="synonym">Donax arundinaceus</name>
    <dbReference type="NCBI Taxonomy" id="35708"/>
    <lineage>
        <taxon>Eukaryota</taxon>
        <taxon>Viridiplantae</taxon>
        <taxon>Streptophyta</taxon>
        <taxon>Embryophyta</taxon>
        <taxon>Tracheophyta</taxon>
        <taxon>Spermatophyta</taxon>
        <taxon>Magnoliopsida</taxon>
        <taxon>Liliopsida</taxon>
        <taxon>Poales</taxon>
        <taxon>Poaceae</taxon>
        <taxon>PACMAD clade</taxon>
        <taxon>Arundinoideae</taxon>
        <taxon>Arundineae</taxon>
        <taxon>Arundo</taxon>
    </lineage>
</organism>
<accession>A0A0A9FDR6</accession>
<proteinExistence type="predicted"/>
<dbReference type="EMBL" id="GBRH01188522">
    <property type="protein sequence ID" value="JAE09374.1"/>
    <property type="molecule type" value="Transcribed_RNA"/>
</dbReference>